<reference evidence="2 3" key="1">
    <citation type="submission" date="2018-11" db="EMBL/GenBank/DDBJ databases">
        <title>Genome assembly of Steccherinum ochraceum LE-BIN_3174, the white-rot fungus of the Steccherinaceae family (The Residual Polyporoid clade, Polyporales, Basidiomycota).</title>
        <authorList>
            <person name="Fedorova T.V."/>
            <person name="Glazunova O.A."/>
            <person name="Landesman E.O."/>
            <person name="Moiseenko K.V."/>
            <person name="Psurtseva N.V."/>
            <person name="Savinova O.S."/>
            <person name="Shakhova N.V."/>
            <person name="Tyazhelova T.V."/>
            <person name="Vasina D.V."/>
        </authorList>
    </citation>
    <scope>NUCLEOTIDE SEQUENCE [LARGE SCALE GENOMIC DNA]</scope>
    <source>
        <strain evidence="2 3">LE-BIN_3174</strain>
    </source>
</reference>
<dbReference type="PANTHER" id="PTHR40129:SF2">
    <property type="entry name" value="KETOPANTOATE REDUCTASE N-TERMINAL DOMAIN-CONTAINING PROTEIN"/>
    <property type="match status" value="1"/>
</dbReference>
<feature type="chain" id="PRO_5020273838" evidence="1">
    <location>
        <begin position="29"/>
        <end position="256"/>
    </location>
</feature>
<dbReference type="AlphaFoldDB" id="A0A4R0RG60"/>
<keyword evidence="1" id="KW-0732">Signal</keyword>
<dbReference type="PANTHER" id="PTHR40129">
    <property type="entry name" value="KETOPANTOATE REDUCTASE N-TERMINAL DOMAIN-CONTAINING PROTEIN"/>
    <property type="match status" value="1"/>
</dbReference>
<keyword evidence="3" id="KW-1185">Reference proteome</keyword>
<dbReference type="OrthoDB" id="674948at2759"/>
<protein>
    <submittedName>
        <fullName evidence="2">Uncharacterized protein</fullName>
    </submittedName>
</protein>
<proteinExistence type="predicted"/>
<accession>A0A4R0RG60</accession>
<dbReference type="EMBL" id="RWJN01000278">
    <property type="protein sequence ID" value="TCD63739.1"/>
    <property type="molecule type" value="Genomic_DNA"/>
</dbReference>
<gene>
    <name evidence="2" type="ORF">EIP91_004990</name>
</gene>
<comment type="caution">
    <text evidence="2">The sequence shown here is derived from an EMBL/GenBank/DDBJ whole genome shotgun (WGS) entry which is preliminary data.</text>
</comment>
<dbReference type="STRING" id="92696.A0A4R0RG60"/>
<organism evidence="2 3">
    <name type="scientific">Steccherinum ochraceum</name>
    <dbReference type="NCBI Taxonomy" id="92696"/>
    <lineage>
        <taxon>Eukaryota</taxon>
        <taxon>Fungi</taxon>
        <taxon>Dikarya</taxon>
        <taxon>Basidiomycota</taxon>
        <taxon>Agaricomycotina</taxon>
        <taxon>Agaricomycetes</taxon>
        <taxon>Polyporales</taxon>
        <taxon>Steccherinaceae</taxon>
        <taxon>Steccherinum</taxon>
    </lineage>
</organism>
<name>A0A4R0RG60_9APHY</name>
<dbReference type="Proteomes" id="UP000292702">
    <property type="component" value="Unassembled WGS sequence"/>
</dbReference>
<evidence type="ECO:0000313" key="3">
    <source>
        <dbReference type="Proteomes" id="UP000292702"/>
    </source>
</evidence>
<evidence type="ECO:0000313" key="2">
    <source>
        <dbReference type="EMBL" id="TCD63739.1"/>
    </source>
</evidence>
<dbReference type="Gene3D" id="3.40.50.720">
    <property type="entry name" value="NAD(P)-binding Rossmann-like Domain"/>
    <property type="match status" value="1"/>
</dbReference>
<evidence type="ECO:0000256" key="1">
    <source>
        <dbReference type="SAM" id="SignalP"/>
    </source>
</evidence>
<feature type="signal peptide" evidence="1">
    <location>
        <begin position="1"/>
        <end position="28"/>
    </location>
</feature>
<sequence length="256" mass="28504">MSTTTHTVDLLILGAGWTSTFLIPLCESRNVTYAATTHHQSPSLGKSDKLIFFDFDFSSDDPAPFKALPHAKTVLISFPIKVLGASERLVRLYEQTHEGAKGKTGFIQLGSTGIWDRDTLQDESQVAGKDALWADRHTPYNTANDRANEEAELLKLSPASLTTVLDLCGLWGGDRSMKHWVGKVVPTKEALRIKGGIHLIHGLDVSRAILAVHRHFASRATGQRWLLTDQRVYDWWDLASAWGETHSREKHPNQEA</sequence>